<organism evidence="1 2">
    <name type="scientific">Pseudoduganella danionis</name>
    <dbReference type="NCBI Taxonomy" id="1890295"/>
    <lineage>
        <taxon>Bacteria</taxon>
        <taxon>Pseudomonadati</taxon>
        <taxon>Pseudomonadota</taxon>
        <taxon>Betaproteobacteria</taxon>
        <taxon>Burkholderiales</taxon>
        <taxon>Oxalobacteraceae</taxon>
        <taxon>Telluria group</taxon>
        <taxon>Pseudoduganella</taxon>
    </lineage>
</organism>
<dbReference type="EMBL" id="WNKW01000004">
    <property type="protein sequence ID" value="MTW34279.1"/>
    <property type="molecule type" value="Genomic_DNA"/>
</dbReference>
<name>A0ABW9SRP8_9BURK</name>
<evidence type="ECO:0000313" key="1">
    <source>
        <dbReference type="EMBL" id="MTW34279.1"/>
    </source>
</evidence>
<reference evidence="1 2" key="1">
    <citation type="submission" date="2019-11" db="EMBL/GenBank/DDBJ databases">
        <title>Type strains purchased from KCTC, JCM and DSMZ.</title>
        <authorList>
            <person name="Lu H."/>
        </authorList>
    </citation>
    <scope>NUCLEOTIDE SEQUENCE [LARGE SCALE GENOMIC DNA]</scope>
    <source>
        <strain evidence="1 2">DSM 103461</strain>
    </source>
</reference>
<proteinExistence type="predicted"/>
<dbReference type="RefSeq" id="WP_155435640.1">
    <property type="nucleotide sequence ID" value="NZ_JBHLXK010000002.1"/>
</dbReference>
<keyword evidence="2" id="KW-1185">Reference proteome</keyword>
<comment type="caution">
    <text evidence="1">The sequence shown here is derived from an EMBL/GenBank/DDBJ whole genome shotgun (WGS) entry which is preliminary data.</text>
</comment>
<sequence>MNPTKGGLKLSNLYREEIYLPYAVAVFEGHFGGSDAFANFYGKLTDENKDLFLGVASKYVFLVKNGDWHVEIKDCNPVIDYLTNSFKLVSIFALIESLSSEKHEDFYDWLRKKEHAVFPITDTTHLRSLQDEYKTTYGSIRRCVQFFQRLPESRQAQLRLGFISNGNPAVDIKAVAQFLYNLRSKFVHEGEFVLDVAATPVISRHKNASTLTSISMPVLLSAFEEGVVAYFTLATQTN</sequence>
<gene>
    <name evidence="1" type="ORF">GM655_15835</name>
</gene>
<evidence type="ECO:0008006" key="3">
    <source>
        <dbReference type="Google" id="ProtNLM"/>
    </source>
</evidence>
<accession>A0ABW9SRP8</accession>
<evidence type="ECO:0000313" key="2">
    <source>
        <dbReference type="Proteomes" id="UP000735592"/>
    </source>
</evidence>
<protein>
    <recommendedName>
        <fullName evidence="3">Apea-like HEPN domain-containing protein</fullName>
    </recommendedName>
</protein>
<dbReference type="Proteomes" id="UP000735592">
    <property type="component" value="Unassembled WGS sequence"/>
</dbReference>